<dbReference type="Gene3D" id="3.30.160.60">
    <property type="entry name" value="Classic Zinc Finger"/>
    <property type="match status" value="6"/>
</dbReference>
<dbReference type="PROSITE" id="PS00028">
    <property type="entry name" value="ZINC_FINGER_C2H2_1"/>
    <property type="match status" value="6"/>
</dbReference>
<feature type="domain" description="C2H2-type" evidence="6">
    <location>
        <begin position="528"/>
        <end position="555"/>
    </location>
</feature>
<dbReference type="EMBL" id="BPLQ01005244">
    <property type="protein sequence ID" value="GIY13463.1"/>
    <property type="molecule type" value="Genomic_DNA"/>
</dbReference>
<dbReference type="Pfam" id="PF00096">
    <property type="entry name" value="zf-C2H2"/>
    <property type="match status" value="5"/>
</dbReference>
<keyword evidence="1" id="KW-0479">Metal-binding</keyword>
<name>A0AAV4QTT2_9ARAC</name>
<dbReference type="PANTHER" id="PTHR23235">
    <property type="entry name" value="KRUEPPEL-LIKE TRANSCRIPTION FACTOR"/>
    <property type="match status" value="1"/>
</dbReference>
<dbReference type="FunFam" id="3.30.160.60:FF:001119">
    <property type="entry name" value="zinc finger protein 408"/>
    <property type="match status" value="1"/>
</dbReference>
<keyword evidence="8" id="KW-1185">Reference proteome</keyword>
<dbReference type="GO" id="GO:0008270">
    <property type="term" value="F:zinc ion binding"/>
    <property type="evidence" value="ECO:0007669"/>
    <property type="project" value="UniProtKB-KW"/>
</dbReference>
<evidence type="ECO:0000256" key="5">
    <source>
        <dbReference type="PROSITE-ProRule" id="PRU00042"/>
    </source>
</evidence>
<dbReference type="GO" id="GO:0000978">
    <property type="term" value="F:RNA polymerase II cis-regulatory region sequence-specific DNA binding"/>
    <property type="evidence" value="ECO:0007669"/>
    <property type="project" value="TreeGrafter"/>
</dbReference>
<feature type="domain" description="C2H2-type" evidence="6">
    <location>
        <begin position="613"/>
        <end position="641"/>
    </location>
</feature>
<evidence type="ECO:0000256" key="4">
    <source>
        <dbReference type="ARBA" id="ARBA00022833"/>
    </source>
</evidence>
<protein>
    <recommendedName>
        <fullName evidence="6">C2H2-type domain-containing protein</fullName>
    </recommendedName>
</protein>
<proteinExistence type="predicted"/>
<dbReference type="FunFam" id="3.30.160.60:FF:002343">
    <property type="entry name" value="Zinc finger protein 33A"/>
    <property type="match status" value="1"/>
</dbReference>
<evidence type="ECO:0000256" key="3">
    <source>
        <dbReference type="ARBA" id="ARBA00022771"/>
    </source>
</evidence>
<dbReference type="SMART" id="SM00355">
    <property type="entry name" value="ZnF_C2H2"/>
    <property type="match status" value="7"/>
</dbReference>
<dbReference type="FunFam" id="3.30.160.60:FF:000478">
    <property type="entry name" value="Zinc finger protein 133"/>
    <property type="match status" value="2"/>
</dbReference>
<sequence>MDITICEFCKSCITNFEVHNCFNLGNQHHQSYATIPQNSSANSAQNSDLITQSMDYEARWTSMGQMNFSMQQNMLPAMHQRTGYEEHAAAEMFSWYEFTKQNPFNPETSNFPFPGMPSIQENEQNTTHFQLPYEVSKVSLHQNSQNYEPINPEPPTDIPVFGTERSILSDSQQTFGQRNALMHQTAQNPNAFSQLECSGMCSTNELPPHFTSAYHNFGENDPILPNEISQYSEKSFEMPLFNIQNAQYSSCNPIHPTDSIEQTKIFPFTIGEYPSENVSLSPNSVSDNREENIFGTQYPNISDLISLPRASDISIDNKESREINLDTLKFKEGENSIKHKLLADLSYGVAKNISNPSNASQIHEFNLGIGMKSNKIEPRASEHLDLITCTSESHKACNISKISLVNESHATYKNYPEDMIFSKSANSSKNLEFAPEYARRQLYKGGKDRKSFLQPKDHPEFRDRSCTIPRPNKNSLCDESYSKSFNLSKHFRPHTGNKPFQCTECGTCFAYRYLLRNHNKIHTAEKPYSCRECGKCFSTNGQLLVHFRTHTGEKPYSCTDCGKCFAANSNLRNHIRSTHTGETTYSCSECGKGYVFQSELISHNRIHTGEKPHSCTECGRCFAVRSNLSRHVRSTHSGEKPYTCHKCCKRYARNADLKHHKLKHVVEESRKCDFCAAEFSSEELLKAHQCGKSK</sequence>
<keyword evidence="3 5" id="KW-0863">Zinc-finger</keyword>
<dbReference type="Proteomes" id="UP001054837">
    <property type="component" value="Unassembled WGS sequence"/>
</dbReference>
<comment type="caution">
    <text evidence="7">The sequence shown here is derived from an EMBL/GenBank/DDBJ whole genome shotgun (WGS) entry which is preliminary data.</text>
</comment>
<feature type="domain" description="C2H2-type" evidence="6">
    <location>
        <begin position="585"/>
        <end position="612"/>
    </location>
</feature>
<feature type="domain" description="C2H2-type" evidence="6">
    <location>
        <begin position="642"/>
        <end position="669"/>
    </location>
</feature>
<dbReference type="InterPro" id="IPR013087">
    <property type="entry name" value="Znf_C2H2_type"/>
</dbReference>
<dbReference type="AlphaFoldDB" id="A0AAV4QTT2"/>
<dbReference type="SUPFAM" id="SSF57667">
    <property type="entry name" value="beta-beta-alpha zinc fingers"/>
    <property type="match status" value="4"/>
</dbReference>
<organism evidence="7 8">
    <name type="scientific">Caerostris darwini</name>
    <dbReference type="NCBI Taxonomy" id="1538125"/>
    <lineage>
        <taxon>Eukaryota</taxon>
        <taxon>Metazoa</taxon>
        <taxon>Ecdysozoa</taxon>
        <taxon>Arthropoda</taxon>
        <taxon>Chelicerata</taxon>
        <taxon>Arachnida</taxon>
        <taxon>Araneae</taxon>
        <taxon>Araneomorphae</taxon>
        <taxon>Entelegynae</taxon>
        <taxon>Araneoidea</taxon>
        <taxon>Araneidae</taxon>
        <taxon>Caerostris</taxon>
    </lineage>
</organism>
<accession>A0AAV4QTT2</accession>
<keyword evidence="2" id="KW-0677">Repeat</keyword>
<feature type="domain" description="C2H2-type" evidence="6">
    <location>
        <begin position="500"/>
        <end position="527"/>
    </location>
</feature>
<evidence type="ECO:0000313" key="8">
    <source>
        <dbReference type="Proteomes" id="UP001054837"/>
    </source>
</evidence>
<dbReference type="InterPro" id="IPR036236">
    <property type="entry name" value="Znf_C2H2_sf"/>
</dbReference>
<evidence type="ECO:0000259" key="6">
    <source>
        <dbReference type="PROSITE" id="PS50157"/>
    </source>
</evidence>
<evidence type="ECO:0000313" key="7">
    <source>
        <dbReference type="EMBL" id="GIY13463.1"/>
    </source>
</evidence>
<keyword evidence="4" id="KW-0862">Zinc</keyword>
<dbReference type="PANTHER" id="PTHR23235:SF178">
    <property type="entry name" value="C2H2-TYPE DOMAIN-CONTAINING PROTEIN-RELATED"/>
    <property type="match status" value="1"/>
</dbReference>
<dbReference type="PROSITE" id="PS50157">
    <property type="entry name" value="ZINC_FINGER_C2H2_2"/>
    <property type="match status" value="7"/>
</dbReference>
<gene>
    <name evidence="7" type="ORF">CDAR_193281</name>
</gene>
<feature type="domain" description="C2H2-type" evidence="6">
    <location>
        <begin position="556"/>
        <end position="584"/>
    </location>
</feature>
<feature type="domain" description="C2H2-type" evidence="6">
    <location>
        <begin position="464"/>
        <end position="499"/>
    </location>
</feature>
<dbReference type="FunFam" id="3.30.160.60:FF:000634">
    <property type="entry name" value="Zinc finger X-chromosomal protein"/>
    <property type="match status" value="1"/>
</dbReference>
<reference evidence="7 8" key="1">
    <citation type="submission" date="2021-06" db="EMBL/GenBank/DDBJ databases">
        <title>Caerostris darwini draft genome.</title>
        <authorList>
            <person name="Kono N."/>
            <person name="Arakawa K."/>
        </authorList>
    </citation>
    <scope>NUCLEOTIDE SEQUENCE [LARGE SCALE GENOMIC DNA]</scope>
</reference>
<dbReference type="GO" id="GO:0000981">
    <property type="term" value="F:DNA-binding transcription factor activity, RNA polymerase II-specific"/>
    <property type="evidence" value="ECO:0007669"/>
    <property type="project" value="TreeGrafter"/>
</dbReference>
<evidence type="ECO:0000256" key="2">
    <source>
        <dbReference type="ARBA" id="ARBA00022737"/>
    </source>
</evidence>
<evidence type="ECO:0000256" key="1">
    <source>
        <dbReference type="ARBA" id="ARBA00022723"/>
    </source>
</evidence>